<dbReference type="EMBL" id="LT984813">
    <property type="protein sequence ID" value="SPD63408.1"/>
    <property type="molecule type" value="Genomic_DNA"/>
</dbReference>
<dbReference type="Proteomes" id="UP000254259">
    <property type="component" value="Chromosome CBM2636"/>
</dbReference>
<evidence type="ECO:0000313" key="2">
    <source>
        <dbReference type="Proteomes" id="UP000254259"/>
    </source>
</evidence>
<reference evidence="1 2" key="1">
    <citation type="submission" date="2018-01" db="EMBL/GenBank/DDBJ databases">
        <authorList>
            <person name="Clerissi C."/>
        </authorList>
    </citation>
    <scope>NUCLEOTIDE SEQUENCE [LARGE SCALE GENOMIC DNA]</scope>
    <source>
        <strain evidence="1">Cupriavidus taiwanensis SWF 66322</strain>
    </source>
</reference>
<dbReference type="AlphaFoldDB" id="A0A9Q7XMI1"/>
<protein>
    <submittedName>
        <fullName evidence="1">Uncharacterized protein</fullName>
    </submittedName>
</protein>
<name>A0A9Q7XMI1_9BURK</name>
<evidence type="ECO:0000313" key="1">
    <source>
        <dbReference type="EMBL" id="SPD63408.1"/>
    </source>
</evidence>
<sequence>MTRGHVTVTSLQRRVIHIVFSLPA</sequence>
<gene>
    <name evidence="1" type="ORF">CBM2636_10424</name>
</gene>
<organism evidence="1 2">
    <name type="scientific">Cupriavidus taiwanensis</name>
    <dbReference type="NCBI Taxonomy" id="164546"/>
    <lineage>
        <taxon>Bacteria</taxon>
        <taxon>Pseudomonadati</taxon>
        <taxon>Pseudomonadota</taxon>
        <taxon>Betaproteobacteria</taxon>
        <taxon>Burkholderiales</taxon>
        <taxon>Burkholderiaceae</taxon>
        <taxon>Cupriavidus</taxon>
    </lineage>
</organism>
<proteinExistence type="predicted"/>
<accession>A0A9Q7XMI1</accession>